<comment type="subcellular location">
    <subcellularLocation>
        <location evidence="1">Membrane</location>
        <topology evidence="1">Multi-pass membrane protein</topology>
    </subcellularLocation>
</comment>
<evidence type="ECO:0000256" key="1">
    <source>
        <dbReference type="ARBA" id="ARBA00004141"/>
    </source>
</evidence>
<keyword evidence="3 5" id="KW-1133">Transmembrane helix</keyword>
<evidence type="ECO:0000256" key="4">
    <source>
        <dbReference type="ARBA" id="ARBA00023136"/>
    </source>
</evidence>
<evidence type="ECO:0000256" key="3">
    <source>
        <dbReference type="ARBA" id="ARBA00022989"/>
    </source>
</evidence>
<evidence type="ECO:0000313" key="7">
    <source>
        <dbReference type="Proteomes" id="UP000549394"/>
    </source>
</evidence>
<sequence>MCACSLENAVVFGSYGWYVYSLHMWIVGCYLSSVLEDLQTSNVCTTVYAYLTSRTGLRRLMLICFIQLLAGLGSFYLAYTIWSLRLTTAHERRLSSFDNGCANFLPISVYSAALVEYLGTIADRGLPLFLLTSRKIELKTWTYVLWNVIITITGVKATGMFANPVNASNQMFGCSGLTKSEHIFIYWVSPLAATITLYLIFRRHVVKTVKSE</sequence>
<accession>A0A7I8VGE6</accession>
<dbReference type="PANTHER" id="PTHR21191:SF16">
    <property type="entry name" value="AQUAPORIN"/>
    <property type="match status" value="1"/>
</dbReference>
<feature type="transmembrane region" description="Helical" evidence="5">
    <location>
        <begin position="143"/>
        <end position="163"/>
    </location>
</feature>
<evidence type="ECO:0000256" key="5">
    <source>
        <dbReference type="SAM" id="Phobius"/>
    </source>
</evidence>
<keyword evidence="7" id="KW-1185">Reference proteome</keyword>
<dbReference type="Gene3D" id="1.20.1080.10">
    <property type="entry name" value="Glycerol uptake facilitator protein"/>
    <property type="match status" value="1"/>
</dbReference>
<evidence type="ECO:0000313" key="6">
    <source>
        <dbReference type="EMBL" id="CAD5114723.1"/>
    </source>
</evidence>
<feature type="transmembrane region" description="Helical" evidence="5">
    <location>
        <begin position="102"/>
        <end position="122"/>
    </location>
</feature>
<proteinExistence type="predicted"/>
<dbReference type="Proteomes" id="UP000549394">
    <property type="component" value="Unassembled WGS sequence"/>
</dbReference>
<dbReference type="OrthoDB" id="1580043at2759"/>
<keyword evidence="2 5" id="KW-0812">Transmembrane</keyword>
<dbReference type="AlphaFoldDB" id="A0A7I8VGE6"/>
<dbReference type="InterPro" id="IPR051883">
    <property type="entry name" value="AQP11/12_channel"/>
</dbReference>
<dbReference type="PANTHER" id="PTHR21191">
    <property type="entry name" value="AQUAPORIN"/>
    <property type="match status" value="1"/>
</dbReference>
<name>A0A7I8VGE6_9ANNE</name>
<dbReference type="GO" id="GO:0005737">
    <property type="term" value="C:cytoplasm"/>
    <property type="evidence" value="ECO:0007669"/>
    <property type="project" value="TreeGrafter"/>
</dbReference>
<protein>
    <submittedName>
        <fullName evidence="6">DgyrCDS3766</fullName>
    </submittedName>
</protein>
<reference evidence="6 7" key="1">
    <citation type="submission" date="2020-08" db="EMBL/GenBank/DDBJ databases">
        <authorList>
            <person name="Hejnol A."/>
        </authorList>
    </citation>
    <scope>NUCLEOTIDE SEQUENCE [LARGE SCALE GENOMIC DNA]</scope>
</reference>
<evidence type="ECO:0000256" key="2">
    <source>
        <dbReference type="ARBA" id="ARBA00022692"/>
    </source>
</evidence>
<organism evidence="6 7">
    <name type="scientific">Dimorphilus gyrociliatus</name>
    <dbReference type="NCBI Taxonomy" id="2664684"/>
    <lineage>
        <taxon>Eukaryota</taxon>
        <taxon>Metazoa</taxon>
        <taxon>Spiralia</taxon>
        <taxon>Lophotrochozoa</taxon>
        <taxon>Annelida</taxon>
        <taxon>Polychaeta</taxon>
        <taxon>Polychaeta incertae sedis</taxon>
        <taxon>Dinophilidae</taxon>
        <taxon>Dimorphilus</taxon>
    </lineage>
</organism>
<feature type="transmembrane region" description="Helical" evidence="5">
    <location>
        <begin position="183"/>
        <end position="201"/>
    </location>
</feature>
<keyword evidence="4 5" id="KW-0472">Membrane</keyword>
<dbReference type="EMBL" id="CAJFCJ010000005">
    <property type="protein sequence ID" value="CAD5114723.1"/>
    <property type="molecule type" value="Genomic_DNA"/>
</dbReference>
<dbReference type="GO" id="GO:0015267">
    <property type="term" value="F:channel activity"/>
    <property type="evidence" value="ECO:0007669"/>
    <property type="project" value="TreeGrafter"/>
</dbReference>
<feature type="transmembrane region" description="Helical" evidence="5">
    <location>
        <begin position="60"/>
        <end position="82"/>
    </location>
</feature>
<dbReference type="GO" id="GO:0016020">
    <property type="term" value="C:membrane"/>
    <property type="evidence" value="ECO:0007669"/>
    <property type="project" value="UniProtKB-SubCell"/>
</dbReference>
<dbReference type="InterPro" id="IPR023271">
    <property type="entry name" value="Aquaporin-like"/>
</dbReference>
<comment type="caution">
    <text evidence="6">The sequence shown here is derived from an EMBL/GenBank/DDBJ whole genome shotgun (WGS) entry which is preliminary data.</text>
</comment>
<gene>
    <name evidence="6" type="ORF">DGYR_LOCUS3546</name>
</gene>
<dbReference type="SUPFAM" id="SSF81338">
    <property type="entry name" value="Aquaporin-like"/>
    <property type="match status" value="1"/>
</dbReference>